<keyword evidence="13" id="KW-1185">Reference proteome</keyword>
<dbReference type="CDD" id="cd18552">
    <property type="entry name" value="ABC_6TM_MsbA_like"/>
    <property type="match status" value="1"/>
</dbReference>
<dbReference type="GO" id="GO:0034040">
    <property type="term" value="F:ATPase-coupled lipid transmembrane transporter activity"/>
    <property type="evidence" value="ECO:0007669"/>
    <property type="project" value="TreeGrafter"/>
</dbReference>
<evidence type="ECO:0000256" key="4">
    <source>
        <dbReference type="ARBA" id="ARBA00022692"/>
    </source>
</evidence>
<accession>A0A918WHF9</accession>
<dbReference type="InterPro" id="IPR036640">
    <property type="entry name" value="ABC1_TM_sf"/>
</dbReference>
<dbReference type="InterPro" id="IPR003439">
    <property type="entry name" value="ABC_transporter-like_ATP-bd"/>
</dbReference>
<organism evidence="12 13">
    <name type="scientific">Neogemmobacter tilapiae</name>
    <dbReference type="NCBI Taxonomy" id="875041"/>
    <lineage>
        <taxon>Bacteria</taxon>
        <taxon>Pseudomonadati</taxon>
        <taxon>Pseudomonadota</taxon>
        <taxon>Alphaproteobacteria</taxon>
        <taxon>Rhodobacterales</taxon>
        <taxon>Paracoccaceae</taxon>
        <taxon>Neogemmobacter</taxon>
    </lineage>
</organism>
<sequence length="578" mass="61385">MTTKRPSLLARFWRGYLARHWGLMLLALVLMAVEGATLGALSWMIEPLFDKVFAAGGDAALLPVGLGILGLFVVRAITSVGGRVVIAAVSQRVAAAMQGDLLRHLLTLDLRFFQRHPPGALIERVQGDTLAVQGVWASLVTGLGRDLVALLGLFAVALSIDWRWTLAALIGAPLLILPAAALQRYIRRKTGQLRDQAGARATRLDEIFHGMGAIKLNQMEGYQASRFDSILLRIRRAEVKMATGRATMPALIDVVTGIGFFAVLLLGGREVAEGQRTTGEFMAFFTAMSLTFQPIRRLGDLAGVWQIAAASLERIYALFDTPAPVQATGLVPAIALPPEVVFQDVGFGYGDAPVLNGLSFTAPAGRMTALVGASGAGKSTVFHLLTGLEQAQTGQITLGGADLAALPLEVLRRQIAVVSQDTGLFDETLRENILLGRAVSADRLDAALQAAHVTPFLPGLTDGLDTPAGPRGSALSGGQRQRVAIARAILRNAPLLLLDEATSALDAESERLVAEALQNVGKGRTTLVIAHRLSTIRAADKIVVMDQGRVVEEGTHDSLLAAGGRYAELVRLQSTLPG</sequence>
<dbReference type="GO" id="GO:0140359">
    <property type="term" value="F:ABC-type transporter activity"/>
    <property type="evidence" value="ECO:0007669"/>
    <property type="project" value="InterPro"/>
</dbReference>
<keyword evidence="8 9" id="KW-0472">Membrane</keyword>
<evidence type="ECO:0000259" key="10">
    <source>
        <dbReference type="PROSITE" id="PS50893"/>
    </source>
</evidence>
<dbReference type="Gene3D" id="3.40.50.300">
    <property type="entry name" value="P-loop containing nucleotide triphosphate hydrolases"/>
    <property type="match status" value="1"/>
</dbReference>
<dbReference type="InterPro" id="IPR027417">
    <property type="entry name" value="P-loop_NTPase"/>
</dbReference>
<evidence type="ECO:0000313" key="12">
    <source>
        <dbReference type="EMBL" id="GHC46820.1"/>
    </source>
</evidence>
<dbReference type="SUPFAM" id="SSF90123">
    <property type="entry name" value="ABC transporter transmembrane region"/>
    <property type="match status" value="1"/>
</dbReference>
<keyword evidence="6" id="KW-0067">ATP-binding</keyword>
<evidence type="ECO:0000256" key="2">
    <source>
        <dbReference type="ARBA" id="ARBA00022448"/>
    </source>
</evidence>
<keyword evidence="5" id="KW-0547">Nucleotide-binding</keyword>
<comment type="caution">
    <text evidence="12">The sequence shown here is derived from an EMBL/GenBank/DDBJ whole genome shotgun (WGS) entry which is preliminary data.</text>
</comment>
<evidence type="ECO:0000256" key="8">
    <source>
        <dbReference type="ARBA" id="ARBA00023136"/>
    </source>
</evidence>
<dbReference type="InterPro" id="IPR003593">
    <property type="entry name" value="AAA+_ATPase"/>
</dbReference>
<dbReference type="EMBL" id="BMYJ01000001">
    <property type="protein sequence ID" value="GHC46820.1"/>
    <property type="molecule type" value="Genomic_DNA"/>
</dbReference>
<dbReference type="PROSITE" id="PS50929">
    <property type="entry name" value="ABC_TM1F"/>
    <property type="match status" value="1"/>
</dbReference>
<dbReference type="FunFam" id="3.40.50.300:FF:000221">
    <property type="entry name" value="Multidrug ABC transporter ATP-binding protein"/>
    <property type="match status" value="1"/>
</dbReference>
<gene>
    <name evidence="12" type="ORF">GCM10007315_05750</name>
</gene>
<dbReference type="SUPFAM" id="SSF52540">
    <property type="entry name" value="P-loop containing nucleoside triphosphate hydrolases"/>
    <property type="match status" value="1"/>
</dbReference>
<keyword evidence="3" id="KW-1003">Cell membrane</keyword>
<feature type="domain" description="ABC transporter" evidence="10">
    <location>
        <begin position="340"/>
        <end position="572"/>
    </location>
</feature>
<feature type="transmembrane region" description="Helical" evidence="9">
    <location>
        <begin position="134"/>
        <end position="158"/>
    </location>
</feature>
<dbReference type="Pfam" id="PF00005">
    <property type="entry name" value="ABC_tran"/>
    <property type="match status" value="1"/>
</dbReference>
<dbReference type="InterPro" id="IPR011527">
    <property type="entry name" value="ABC1_TM_dom"/>
</dbReference>
<dbReference type="PROSITE" id="PS00211">
    <property type="entry name" value="ABC_TRANSPORTER_1"/>
    <property type="match status" value="1"/>
</dbReference>
<dbReference type="RefSeq" id="WP_189410078.1">
    <property type="nucleotide sequence ID" value="NZ_BMYJ01000001.1"/>
</dbReference>
<feature type="transmembrane region" description="Helical" evidence="9">
    <location>
        <begin position="21"/>
        <end position="45"/>
    </location>
</feature>
<evidence type="ECO:0000256" key="9">
    <source>
        <dbReference type="SAM" id="Phobius"/>
    </source>
</evidence>
<feature type="domain" description="ABC transmembrane type-1" evidence="11">
    <location>
        <begin position="25"/>
        <end position="306"/>
    </location>
</feature>
<reference evidence="12" key="2">
    <citation type="submission" date="2020-09" db="EMBL/GenBank/DDBJ databases">
        <authorList>
            <person name="Sun Q."/>
            <person name="Kim S."/>
        </authorList>
    </citation>
    <scope>NUCLEOTIDE SEQUENCE</scope>
    <source>
        <strain evidence="12">KCTC 23310</strain>
    </source>
</reference>
<proteinExistence type="predicted"/>
<evidence type="ECO:0000256" key="3">
    <source>
        <dbReference type="ARBA" id="ARBA00022475"/>
    </source>
</evidence>
<evidence type="ECO:0000256" key="7">
    <source>
        <dbReference type="ARBA" id="ARBA00022989"/>
    </source>
</evidence>
<evidence type="ECO:0000313" key="13">
    <source>
        <dbReference type="Proteomes" id="UP000638981"/>
    </source>
</evidence>
<keyword evidence="2" id="KW-0813">Transport</keyword>
<feature type="transmembrane region" description="Helical" evidence="9">
    <location>
        <begin position="51"/>
        <end position="74"/>
    </location>
</feature>
<dbReference type="InterPro" id="IPR017871">
    <property type="entry name" value="ABC_transporter-like_CS"/>
</dbReference>
<dbReference type="InterPro" id="IPR039421">
    <property type="entry name" value="Type_1_exporter"/>
</dbReference>
<keyword evidence="7 9" id="KW-1133">Transmembrane helix</keyword>
<protein>
    <submittedName>
        <fullName evidence="12">ABC transporter permease</fullName>
    </submittedName>
</protein>
<evidence type="ECO:0000256" key="6">
    <source>
        <dbReference type="ARBA" id="ARBA00022840"/>
    </source>
</evidence>
<name>A0A918WHF9_9RHOB</name>
<feature type="transmembrane region" description="Helical" evidence="9">
    <location>
        <begin position="250"/>
        <end position="268"/>
    </location>
</feature>
<comment type="subcellular location">
    <subcellularLocation>
        <location evidence="1">Cell membrane</location>
        <topology evidence="1">Multi-pass membrane protein</topology>
    </subcellularLocation>
</comment>
<dbReference type="GO" id="GO:0005524">
    <property type="term" value="F:ATP binding"/>
    <property type="evidence" value="ECO:0007669"/>
    <property type="project" value="UniProtKB-KW"/>
</dbReference>
<dbReference type="GO" id="GO:0005886">
    <property type="term" value="C:plasma membrane"/>
    <property type="evidence" value="ECO:0007669"/>
    <property type="project" value="UniProtKB-SubCell"/>
</dbReference>
<dbReference type="Gene3D" id="1.20.1560.10">
    <property type="entry name" value="ABC transporter type 1, transmembrane domain"/>
    <property type="match status" value="1"/>
</dbReference>
<dbReference type="AlphaFoldDB" id="A0A918WHF9"/>
<dbReference type="Pfam" id="PF00664">
    <property type="entry name" value="ABC_membrane"/>
    <property type="match status" value="1"/>
</dbReference>
<reference evidence="12" key="1">
    <citation type="journal article" date="2014" name="Int. J. Syst. Evol. Microbiol.">
        <title>Complete genome sequence of Corynebacterium casei LMG S-19264T (=DSM 44701T), isolated from a smear-ripened cheese.</title>
        <authorList>
            <consortium name="US DOE Joint Genome Institute (JGI-PGF)"/>
            <person name="Walter F."/>
            <person name="Albersmeier A."/>
            <person name="Kalinowski J."/>
            <person name="Ruckert C."/>
        </authorList>
    </citation>
    <scope>NUCLEOTIDE SEQUENCE</scope>
    <source>
        <strain evidence="12">KCTC 23310</strain>
    </source>
</reference>
<dbReference type="PROSITE" id="PS50893">
    <property type="entry name" value="ABC_TRANSPORTER_2"/>
    <property type="match status" value="1"/>
</dbReference>
<dbReference type="PANTHER" id="PTHR24221">
    <property type="entry name" value="ATP-BINDING CASSETTE SUB-FAMILY B"/>
    <property type="match status" value="1"/>
</dbReference>
<dbReference type="GO" id="GO:0016887">
    <property type="term" value="F:ATP hydrolysis activity"/>
    <property type="evidence" value="ECO:0007669"/>
    <property type="project" value="InterPro"/>
</dbReference>
<feature type="transmembrane region" description="Helical" evidence="9">
    <location>
        <begin position="164"/>
        <end position="182"/>
    </location>
</feature>
<evidence type="ECO:0000256" key="5">
    <source>
        <dbReference type="ARBA" id="ARBA00022741"/>
    </source>
</evidence>
<evidence type="ECO:0000256" key="1">
    <source>
        <dbReference type="ARBA" id="ARBA00004651"/>
    </source>
</evidence>
<dbReference type="Proteomes" id="UP000638981">
    <property type="component" value="Unassembled WGS sequence"/>
</dbReference>
<dbReference type="SMART" id="SM00382">
    <property type="entry name" value="AAA"/>
    <property type="match status" value="1"/>
</dbReference>
<keyword evidence="4 9" id="KW-0812">Transmembrane</keyword>
<dbReference type="PANTHER" id="PTHR24221:SF654">
    <property type="entry name" value="ATP-BINDING CASSETTE SUB-FAMILY B MEMBER 6"/>
    <property type="match status" value="1"/>
</dbReference>
<evidence type="ECO:0000259" key="11">
    <source>
        <dbReference type="PROSITE" id="PS50929"/>
    </source>
</evidence>